<comment type="similarity">
    <text evidence="2">Belongs to the peptidase M13 family.</text>
</comment>
<protein>
    <recommendedName>
        <fullName evidence="4">Peptidase M13 N-terminal domain-containing protein</fullName>
    </recommendedName>
</protein>
<dbReference type="Gene3D" id="3.40.390.10">
    <property type="entry name" value="Collagenase (Catalytic Domain)"/>
    <property type="match status" value="1"/>
</dbReference>
<dbReference type="PANTHER" id="PTHR11733:SF167">
    <property type="entry name" value="FI17812P1-RELATED"/>
    <property type="match status" value="1"/>
</dbReference>
<organism evidence="5 6">
    <name type="scientific">Cotesia glomerata</name>
    <name type="common">Lepidopteran parasitic wasp</name>
    <name type="synonym">Apanteles glomeratus</name>
    <dbReference type="NCBI Taxonomy" id="32391"/>
    <lineage>
        <taxon>Eukaryota</taxon>
        <taxon>Metazoa</taxon>
        <taxon>Ecdysozoa</taxon>
        <taxon>Arthropoda</taxon>
        <taxon>Hexapoda</taxon>
        <taxon>Insecta</taxon>
        <taxon>Pterygota</taxon>
        <taxon>Neoptera</taxon>
        <taxon>Endopterygota</taxon>
        <taxon>Hymenoptera</taxon>
        <taxon>Apocrita</taxon>
        <taxon>Ichneumonoidea</taxon>
        <taxon>Braconidae</taxon>
        <taxon>Microgastrinae</taxon>
        <taxon>Cotesia</taxon>
    </lineage>
</organism>
<gene>
    <name evidence="5" type="ORF">KQX54_015195</name>
</gene>
<feature type="signal peptide" evidence="3">
    <location>
        <begin position="1"/>
        <end position="20"/>
    </location>
</feature>
<evidence type="ECO:0000256" key="1">
    <source>
        <dbReference type="ARBA" id="ARBA00004401"/>
    </source>
</evidence>
<dbReference type="PROSITE" id="PS51885">
    <property type="entry name" value="NEPRILYSIN"/>
    <property type="match status" value="1"/>
</dbReference>
<evidence type="ECO:0000313" key="5">
    <source>
        <dbReference type="EMBL" id="KAH0555093.1"/>
    </source>
</evidence>
<evidence type="ECO:0000256" key="2">
    <source>
        <dbReference type="ARBA" id="ARBA00007357"/>
    </source>
</evidence>
<accession>A0AAV7IM71</accession>
<dbReference type="InterPro" id="IPR042089">
    <property type="entry name" value="Peptidase_M13_dom_2"/>
</dbReference>
<dbReference type="GO" id="GO:0004222">
    <property type="term" value="F:metalloendopeptidase activity"/>
    <property type="evidence" value="ECO:0007669"/>
    <property type="project" value="InterPro"/>
</dbReference>
<dbReference type="Gene3D" id="1.10.1380.10">
    <property type="entry name" value="Neutral endopeptidase , domain2"/>
    <property type="match status" value="1"/>
</dbReference>
<keyword evidence="3" id="KW-0732">Signal</keyword>
<dbReference type="PANTHER" id="PTHR11733">
    <property type="entry name" value="ZINC METALLOPROTEASE FAMILY M13 NEPRILYSIN-RELATED"/>
    <property type="match status" value="1"/>
</dbReference>
<evidence type="ECO:0000313" key="6">
    <source>
        <dbReference type="Proteomes" id="UP000826195"/>
    </source>
</evidence>
<comment type="caution">
    <text evidence="5">The sequence shown here is derived from an EMBL/GenBank/DDBJ whole genome shotgun (WGS) entry which is preliminary data.</text>
</comment>
<dbReference type="InterPro" id="IPR000718">
    <property type="entry name" value="Peptidase_M13"/>
</dbReference>
<dbReference type="InterPro" id="IPR008753">
    <property type="entry name" value="Peptidase_M13_N"/>
</dbReference>
<evidence type="ECO:0000259" key="4">
    <source>
        <dbReference type="Pfam" id="PF05649"/>
    </source>
</evidence>
<sequence>MFHGLVFTSFVIFCWTDVLAGPITTSETFNVASIIKNNLDTTANPCDNSYRFVCGSSNITSLRQKIALDDSSATKFLEDLIKKGTGLKDFRPFQLIDDVYKTCMRDEAVGEQVVESLPHIFEQLGDWPLLEGSRWQTKDYMWIDFILHSKVIGMSVNPFLTIEPLVDPQSGPVATKFSVTSDPPEFNRSITNASDPLLVAYSTYLEEACKLVGCKKTYSNEIKDIVDLEWKLSEIRLRAGKRYTLKELTYKELTEKYPSVFWFKLRYLLDPISNEQLNISNMTFFVSSILSDVIELLDKTEPRVLYNYANWKVLQHAIPYMTKDYQDLKREYCKTQKCEDIPREFFCYNAVFSYLRPAVNLLYAKRYFTEETDSLVSDMVANIK</sequence>
<dbReference type="Pfam" id="PF05649">
    <property type="entry name" value="Peptidase_M13_N"/>
    <property type="match status" value="1"/>
</dbReference>
<dbReference type="EMBL" id="JAHXZJ010001119">
    <property type="protein sequence ID" value="KAH0555093.1"/>
    <property type="molecule type" value="Genomic_DNA"/>
</dbReference>
<dbReference type="AlphaFoldDB" id="A0AAV7IM71"/>
<comment type="subcellular location">
    <subcellularLocation>
        <location evidence="1">Cell membrane</location>
        <topology evidence="1">Single-pass type II membrane protein</topology>
    </subcellularLocation>
</comment>
<name>A0AAV7IM71_COTGL</name>
<evidence type="ECO:0000256" key="3">
    <source>
        <dbReference type="SAM" id="SignalP"/>
    </source>
</evidence>
<dbReference type="SUPFAM" id="SSF55486">
    <property type="entry name" value="Metalloproteases ('zincins'), catalytic domain"/>
    <property type="match status" value="1"/>
</dbReference>
<dbReference type="InterPro" id="IPR024079">
    <property type="entry name" value="MetalloPept_cat_dom_sf"/>
</dbReference>
<dbReference type="GO" id="GO:0005886">
    <property type="term" value="C:plasma membrane"/>
    <property type="evidence" value="ECO:0007669"/>
    <property type="project" value="UniProtKB-SubCell"/>
</dbReference>
<dbReference type="GO" id="GO:0016485">
    <property type="term" value="P:protein processing"/>
    <property type="evidence" value="ECO:0007669"/>
    <property type="project" value="TreeGrafter"/>
</dbReference>
<reference evidence="5 6" key="1">
    <citation type="journal article" date="2021" name="J. Hered.">
        <title>A chromosome-level genome assembly of the parasitoid wasp, Cotesia glomerata (Hymenoptera: Braconidae).</title>
        <authorList>
            <person name="Pinto B.J."/>
            <person name="Weis J.J."/>
            <person name="Gamble T."/>
            <person name="Ode P.J."/>
            <person name="Paul R."/>
            <person name="Zaspel J.M."/>
        </authorList>
    </citation>
    <scope>NUCLEOTIDE SEQUENCE [LARGE SCALE GENOMIC DNA]</scope>
    <source>
        <strain evidence="5">CgM1</strain>
    </source>
</reference>
<feature type="domain" description="Peptidase M13 N-terminal" evidence="4">
    <location>
        <begin position="45"/>
        <end position="384"/>
    </location>
</feature>
<proteinExistence type="inferred from homology"/>
<keyword evidence="6" id="KW-1185">Reference proteome</keyword>
<dbReference type="Proteomes" id="UP000826195">
    <property type="component" value="Unassembled WGS sequence"/>
</dbReference>
<feature type="chain" id="PRO_5043698003" description="Peptidase M13 N-terminal domain-containing protein" evidence="3">
    <location>
        <begin position="21"/>
        <end position="384"/>
    </location>
</feature>